<evidence type="ECO:0000313" key="2">
    <source>
        <dbReference type="Proteomes" id="UP001164506"/>
    </source>
</evidence>
<sequence>MKLFTRLGNVIIDRLAPAASAAAASTPCTIGCENSGILDIKQSKCVGATLYVRCCHPTRLDFCTNWYSCGPQCA</sequence>
<proteinExistence type="predicted"/>
<evidence type="ECO:0008006" key="3">
    <source>
        <dbReference type="Google" id="ProtNLM"/>
    </source>
</evidence>
<accession>A0ABY6QZ15</accession>
<gene>
    <name evidence="1" type="ORF">LDH80_14725</name>
</gene>
<dbReference type="Proteomes" id="UP001164506">
    <property type="component" value="Chromosome"/>
</dbReference>
<organism evidence="1 2">
    <name type="scientific">Streptomyces tanashiensis</name>
    <dbReference type="NCBI Taxonomy" id="67367"/>
    <lineage>
        <taxon>Bacteria</taxon>
        <taxon>Bacillati</taxon>
        <taxon>Actinomycetota</taxon>
        <taxon>Actinomycetes</taxon>
        <taxon>Kitasatosporales</taxon>
        <taxon>Streptomycetaceae</taxon>
        <taxon>Streptomyces</taxon>
    </lineage>
</organism>
<dbReference type="GeneID" id="95600715"/>
<dbReference type="RefSeq" id="WP_190101453.1">
    <property type="nucleotide sequence ID" value="NZ_BMUH01000001.1"/>
</dbReference>
<keyword evidence="2" id="KW-1185">Reference proteome</keyword>
<dbReference type="EMBL" id="CP084204">
    <property type="protein sequence ID" value="UZX21897.1"/>
    <property type="molecule type" value="Genomic_DNA"/>
</dbReference>
<name>A0ABY6QZ15_9ACTN</name>
<evidence type="ECO:0000313" key="1">
    <source>
        <dbReference type="EMBL" id="UZX21897.1"/>
    </source>
</evidence>
<protein>
    <recommendedName>
        <fullName evidence="3">ShKT domain-containing protein</fullName>
    </recommendedName>
</protein>
<reference evidence="1" key="1">
    <citation type="submission" date="2021-09" db="EMBL/GenBank/DDBJ databases">
        <title>Complete genome sequence and metabolic characterization of Streptomyces tanashiensis DSM 731 the producer of antibacterial Kalafungin and diverse secondary metabolites.</title>
        <authorList>
            <person name="Abbasi M.N."/>
            <person name="Anwar M.N."/>
            <person name="Alam K."/>
            <person name="Shoaib M."/>
            <person name="Lin Z."/>
            <person name="Hayat M."/>
            <person name="Ali M.I."/>
            <person name="Malik H.M.T."/>
            <person name="Ahmed I."/>
            <person name="Li A."/>
            <person name="Hailong Wang H."/>
            <person name="Zhang Y."/>
        </authorList>
    </citation>
    <scope>NUCLEOTIDE SEQUENCE</scope>
    <source>
        <strain evidence="1">Kala</strain>
    </source>
</reference>